<dbReference type="InterPro" id="IPR034164">
    <property type="entry name" value="Pepsin-like_dom"/>
</dbReference>
<evidence type="ECO:0000313" key="5">
    <source>
        <dbReference type="Proteomes" id="UP000243876"/>
    </source>
</evidence>
<feature type="region of interest" description="Disordered" evidence="2">
    <location>
        <begin position="1"/>
        <end position="22"/>
    </location>
</feature>
<dbReference type="GO" id="GO:0004190">
    <property type="term" value="F:aspartic-type endopeptidase activity"/>
    <property type="evidence" value="ECO:0007669"/>
    <property type="project" value="InterPro"/>
</dbReference>
<evidence type="ECO:0000256" key="1">
    <source>
        <dbReference type="ARBA" id="ARBA00007447"/>
    </source>
</evidence>
<dbReference type="EMBL" id="CENE01000001">
    <property type="protein sequence ID" value="CEQ38877.1"/>
    <property type="molecule type" value="Genomic_DNA"/>
</dbReference>
<feature type="domain" description="Peptidase A1" evidence="3">
    <location>
        <begin position="1"/>
        <end position="198"/>
    </location>
</feature>
<accession>A0A0D6EFT6</accession>
<evidence type="ECO:0000256" key="2">
    <source>
        <dbReference type="SAM" id="MobiDB-lite"/>
    </source>
</evidence>
<organism evidence="4 5">
    <name type="scientific">Sporidiobolus salmonicolor</name>
    <name type="common">Yeast-like fungus</name>
    <name type="synonym">Sporobolomyces salmonicolor</name>
    <dbReference type="NCBI Taxonomy" id="5005"/>
    <lineage>
        <taxon>Eukaryota</taxon>
        <taxon>Fungi</taxon>
        <taxon>Dikarya</taxon>
        <taxon>Basidiomycota</taxon>
        <taxon>Pucciniomycotina</taxon>
        <taxon>Microbotryomycetes</taxon>
        <taxon>Sporidiobolales</taxon>
        <taxon>Sporidiobolaceae</taxon>
        <taxon>Sporobolomyces</taxon>
    </lineage>
</organism>
<dbReference type="InterPro" id="IPR001461">
    <property type="entry name" value="Aspartic_peptidase_A1"/>
</dbReference>
<dbReference type="Gene3D" id="2.40.70.10">
    <property type="entry name" value="Acid Proteases"/>
    <property type="match status" value="1"/>
</dbReference>
<proteinExistence type="inferred from homology"/>
<reference evidence="5" key="1">
    <citation type="submission" date="2015-02" db="EMBL/GenBank/DDBJ databases">
        <authorList>
            <person name="Gon?alves P."/>
        </authorList>
    </citation>
    <scope>NUCLEOTIDE SEQUENCE [LARGE SCALE GENOMIC DNA]</scope>
</reference>
<dbReference type="Pfam" id="PF00026">
    <property type="entry name" value="Asp"/>
    <property type="match status" value="1"/>
</dbReference>
<evidence type="ECO:0000259" key="3">
    <source>
        <dbReference type="PROSITE" id="PS51767"/>
    </source>
</evidence>
<comment type="similarity">
    <text evidence="1">Belongs to the peptidase A1 family.</text>
</comment>
<dbReference type="SUPFAM" id="SSF50630">
    <property type="entry name" value="Acid proteases"/>
    <property type="match status" value="1"/>
</dbReference>
<sequence length="235" mass="25259">MGMAYASISDIQPRSQSQATSKPFGLRIAKTADGTSELFLGGPNPNMYSGRIEWHPVQKQAYYNITGQVYLGGNAVFNDPRSTIIDSGTTLIIAPPGDADAFWAQVPGATKWDQSDGYYIYPCAKTPQVSFNFDGGKKWTVRAVDMNLGKTSSHSQKCVGAIAGVDVGLGPSTWILGCSFLKASPLVLGFRPPHVDLSMFLSSAERLHRVRPGGHQLGRLRCSSLSARPPLAALL</sequence>
<dbReference type="Proteomes" id="UP000243876">
    <property type="component" value="Unassembled WGS sequence"/>
</dbReference>
<dbReference type="InterPro" id="IPR033121">
    <property type="entry name" value="PEPTIDASE_A1"/>
</dbReference>
<dbReference type="InterPro" id="IPR021109">
    <property type="entry name" value="Peptidase_aspartic_dom_sf"/>
</dbReference>
<protein>
    <submittedName>
        <fullName evidence="4">SPOSA6832_00367-mRNA-1:cds</fullName>
    </submittedName>
</protein>
<dbReference type="CDD" id="cd05471">
    <property type="entry name" value="pepsin_like"/>
    <property type="match status" value="1"/>
</dbReference>
<feature type="compositionally biased region" description="Polar residues" evidence="2">
    <location>
        <begin position="9"/>
        <end position="21"/>
    </location>
</feature>
<dbReference type="PANTHER" id="PTHR47966:SF51">
    <property type="entry name" value="BETA-SITE APP-CLEAVING ENZYME, ISOFORM A-RELATED"/>
    <property type="match status" value="1"/>
</dbReference>
<evidence type="ECO:0000313" key="4">
    <source>
        <dbReference type="EMBL" id="CEQ38877.1"/>
    </source>
</evidence>
<dbReference type="PROSITE" id="PS51767">
    <property type="entry name" value="PEPTIDASE_A1"/>
    <property type="match status" value="1"/>
</dbReference>
<dbReference type="OrthoDB" id="15189at2759"/>
<name>A0A0D6EFT6_SPOSA</name>
<dbReference type="AlphaFoldDB" id="A0A0D6EFT6"/>
<dbReference type="PRINTS" id="PR00792">
    <property type="entry name" value="PEPSIN"/>
</dbReference>
<dbReference type="GO" id="GO:0006508">
    <property type="term" value="P:proteolysis"/>
    <property type="evidence" value="ECO:0007669"/>
    <property type="project" value="InterPro"/>
</dbReference>
<dbReference type="PANTHER" id="PTHR47966">
    <property type="entry name" value="BETA-SITE APP-CLEAVING ENZYME, ISOFORM A-RELATED"/>
    <property type="match status" value="1"/>
</dbReference>
<feature type="non-terminal residue" evidence="4">
    <location>
        <position position="1"/>
    </location>
</feature>
<gene>
    <name evidence="4" type="primary">SPOSA6832_00367</name>
</gene>
<keyword evidence="5" id="KW-1185">Reference proteome</keyword>